<organism evidence="1 2">
    <name type="scientific">Mucuna pruriens</name>
    <name type="common">Velvet bean</name>
    <name type="synonym">Dolichos pruriens</name>
    <dbReference type="NCBI Taxonomy" id="157652"/>
    <lineage>
        <taxon>Eukaryota</taxon>
        <taxon>Viridiplantae</taxon>
        <taxon>Streptophyta</taxon>
        <taxon>Embryophyta</taxon>
        <taxon>Tracheophyta</taxon>
        <taxon>Spermatophyta</taxon>
        <taxon>Magnoliopsida</taxon>
        <taxon>eudicotyledons</taxon>
        <taxon>Gunneridae</taxon>
        <taxon>Pentapetalae</taxon>
        <taxon>rosids</taxon>
        <taxon>fabids</taxon>
        <taxon>Fabales</taxon>
        <taxon>Fabaceae</taxon>
        <taxon>Papilionoideae</taxon>
        <taxon>50 kb inversion clade</taxon>
        <taxon>NPAAA clade</taxon>
        <taxon>indigoferoid/millettioid clade</taxon>
        <taxon>Phaseoleae</taxon>
        <taxon>Mucuna</taxon>
    </lineage>
</organism>
<dbReference type="PANTHER" id="PTHR33223">
    <property type="entry name" value="CCHC-TYPE DOMAIN-CONTAINING PROTEIN"/>
    <property type="match status" value="1"/>
</dbReference>
<comment type="caution">
    <text evidence="1">The sequence shown here is derived from an EMBL/GenBank/DDBJ whole genome shotgun (WGS) entry which is preliminary data.</text>
</comment>
<evidence type="ECO:0008006" key="3">
    <source>
        <dbReference type="Google" id="ProtNLM"/>
    </source>
</evidence>
<keyword evidence="2" id="KW-1185">Reference proteome</keyword>
<protein>
    <recommendedName>
        <fullName evidence="3">Retrotransposon gag domain-containing protein</fullName>
    </recommendedName>
</protein>
<dbReference type="OrthoDB" id="1750196at2759"/>
<dbReference type="AlphaFoldDB" id="A0A371EVW2"/>
<evidence type="ECO:0000313" key="1">
    <source>
        <dbReference type="EMBL" id="RDX70172.1"/>
    </source>
</evidence>
<sequence length="173" mass="20229">MENKVEALEQQNYDLKREVSQLKEQMAQIRVSLSEEKWQSLEEWLCAVEGRDRYGLEVVDLCLVPNVGLPADFKTPEFDKYKGSSCHLAMYYRKMAAYIYDDKVLIHCFQNNLTGVTLNWYIGLERERIKMWRDLAEAFLKQYKYGHGTGSLPSSEHGQEITRRLQGIRLEVA</sequence>
<reference evidence="1" key="1">
    <citation type="submission" date="2018-05" db="EMBL/GenBank/DDBJ databases">
        <title>Draft genome of Mucuna pruriens seed.</title>
        <authorList>
            <person name="Nnadi N.E."/>
            <person name="Vos R."/>
            <person name="Hasami M.H."/>
            <person name="Devisetty U.K."/>
            <person name="Aguiy J.C."/>
        </authorList>
    </citation>
    <scope>NUCLEOTIDE SEQUENCE [LARGE SCALE GENOMIC DNA]</scope>
    <source>
        <strain evidence="1">JCA_2017</strain>
    </source>
</reference>
<evidence type="ECO:0000313" key="2">
    <source>
        <dbReference type="Proteomes" id="UP000257109"/>
    </source>
</evidence>
<feature type="non-terminal residue" evidence="1">
    <location>
        <position position="1"/>
    </location>
</feature>
<dbReference type="Proteomes" id="UP000257109">
    <property type="component" value="Unassembled WGS sequence"/>
</dbReference>
<accession>A0A371EVW2</accession>
<name>A0A371EVW2_MUCPR</name>
<proteinExistence type="predicted"/>
<dbReference type="EMBL" id="QJKJ01011809">
    <property type="protein sequence ID" value="RDX70172.1"/>
    <property type="molecule type" value="Genomic_DNA"/>
</dbReference>
<dbReference type="PANTHER" id="PTHR33223:SF8">
    <property type="entry name" value="OS04G0172440 PROTEIN"/>
    <property type="match status" value="1"/>
</dbReference>
<gene>
    <name evidence="1" type="ORF">CR513_50611</name>
</gene>